<dbReference type="RefSeq" id="WP_204776989.1">
    <property type="nucleotide sequence ID" value="NZ_JACJJQ010000048.1"/>
</dbReference>
<sequence>MTKYGYTSGFLKDSISKEDDFEHQATILLKMGIPYDHCFADVFRNNHNKDRYQLRKFLTSTAKEGDILVVPSLTNLYSNIRELCHLMYMVEDTGIIIRSSDMELSDDSDSSDWIIASQLAHLDYVNYLRKKSTLKAIKKKKYQSTLNTGGRNKRIITPQYLQAYEYLQFHTYNETQSKFHLSRSTLYRIKKQITNKNQHHTTVQSYDTDRGDNHEIQRINILD</sequence>
<gene>
    <name evidence="2" type="ORF">H5993_08245</name>
</gene>
<organism evidence="2 3">
    <name type="scientific">Limosilactobacillus alvi</name>
    <dbReference type="NCBI Taxonomy" id="990412"/>
    <lineage>
        <taxon>Bacteria</taxon>
        <taxon>Bacillati</taxon>
        <taxon>Bacillota</taxon>
        <taxon>Bacilli</taxon>
        <taxon>Lactobacillales</taxon>
        <taxon>Lactobacillaceae</taxon>
        <taxon>Limosilactobacillus</taxon>
    </lineage>
</organism>
<dbReference type="SUPFAM" id="SSF53041">
    <property type="entry name" value="Resolvase-like"/>
    <property type="match status" value="1"/>
</dbReference>
<evidence type="ECO:0000259" key="1">
    <source>
        <dbReference type="Pfam" id="PF00239"/>
    </source>
</evidence>
<dbReference type="EMBL" id="JACJJQ010000048">
    <property type="protein sequence ID" value="MBM6754745.1"/>
    <property type="molecule type" value="Genomic_DNA"/>
</dbReference>
<dbReference type="Proteomes" id="UP000776629">
    <property type="component" value="Unassembled WGS sequence"/>
</dbReference>
<name>A0ABS2EQT2_9LACO</name>
<comment type="caution">
    <text evidence="2">The sequence shown here is derived from an EMBL/GenBank/DDBJ whole genome shotgun (WGS) entry which is preliminary data.</text>
</comment>
<reference evidence="2 3" key="1">
    <citation type="journal article" date="2021" name="Sci. Rep.">
        <title>The distribution of antibiotic resistance genes in chicken gut microbiota commensals.</title>
        <authorList>
            <person name="Juricova H."/>
            <person name="Matiasovicova J."/>
            <person name="Kubasova T."/>
            <person name="Cejkova D."/>
            <person name="Rychlik I."/>
        </authorList>
    </citation>
    <scope>NUCLEOTIDE SEQUENCE [LARGE SCALE GENOMIC DNA]</scope>
    <source>
        <strain evidence="2 3">An810</strain>
    </source>
</reference>
<dbReference type="Pfam" id="PF00239">
    <property type="entry name" value="Resolvase"/>
    <property type="match status" value="1"/>
</dbReference>
<dbReference type="InterPro" id="IPR036162">
    <property type="entry name" value="Resolvase-like_N_sf"/>
</dbReference>
<dbReference type="InterPro" id="IPR006119">
    <property type="entry name" value="Resolv_N"/>
</dbReference>
<dbReference type="Gene3D" id="3.40.50.1390">
    <property type="entry name" value="Resolvase, N-terminal catalytic domain"/>
    <property type="match status" value="1"/>
</dbReference>
<proteinExistence type="predicted"/>
<evidence type="ECO:0000313" key="3">
    <source>
        <dbReference type="Proteomes" id="UP000776629"/>
    </source>
</evidence>
<protein>
    <submittedName>
        <fullName evidence="2">Recombinase family protein</fullName>
    </submittedName>
</protein>
<keyword evidence="3" id="KW-1185">Reference proteome</keyword>
<accession>A0ABS2EQT2</accession>
<feature type="domain" description="Resolvase/invertase-type recombinase catalytic" evidence="1">
    <location>
        <begin position="21"/>
        <end position="139"/>
    </location>
</feature>
<evidence type="ECO:0000313" key="2">
    <source>
        <dbReference type="EMBL" id="MBM6754745.1"/>
    </source>
</evidence>